<evidence type="ECO:0000313" key="1">
    <source>
        <dbReference type="EMBL" id="KAH9315293.1"/>
    </source>
</evidence>
<feature type="non-terminal residue" evidence="1">
    <location>
        <position position="1"/>
    </location>
</feature>
<gene>
    <name evidence="1" type="ORF">KI387_023920</name>
</gene>
<name>A0AA38G5U0_TAXCH</name>
<organism evidence="1 2">
    <name type="scientific">Taxus chinensis</name>
    <name type="common">Chinese yew</name>
    <name type="synonym">Taxus wallichiana var. chinensis</name>
    <dbReference type="NCBI Taxonomy" id="29808"/>
    <lineage>
        <taxon>Eukaryota</taxon>
        <taxon>Viridiplantae</taxon>
        <taxon>Streptophyta</taxon>
        <taxon>Embryophyta</taxon>
        <taxon>Tracheophyta</taxon>
        <taxon>Spermatophyta</taxon>
        <taxon>Pinopsida</taxon>
        <taxon>Pinidae</taxon>
        <taxon>Conifers II</taxon>
        <taxon>Cupressales</taxon>
        <taxon>Taxaceae</taxon>
        <taxon>Taxus</taxon>
    </lineage>
</organism>
<feature type="non-terminal residue" evidence="1">
    <location>
        <position position="111"/>
    </location>
</feature>
<dbReference type="AlphaFoldDB" id="A0AA38G5U0"/>
<dbReference type="Proteomes" id="UP000824469">
    <property type="component" value="Unassembled WGS sequence"/>
</dbReference>
<protein>
    <submittedName>
        <fullName evidence="1">Uncharacterized protein</fullName>
    </submittedName>
</protein>
<proteinExistence type="predicted"/>
<accession>A0AA38G5U0</accession>
<keyword evidence="2" id="KW-1185">Reference proteome</keyword>
<reference evidence="1 2" key="1">
    <citation type="journal article" date="2021" name="Nat. Plants">
        <title>The Taxus genome provides insights into paclitaxel biosynthesis.</title>
        <authorList>
            <person name="Xiong X."/>
            <person name="Gou J."/>
            <person name="Liao Q."/>
            <person name="Li Y."/>
            <person name="Zhou Q."/>
            <person name="Bi G."/>
            <person name="Li C."/>
            <person name="Du R."/>
            <person name="Wang X."/>
            <person name="Sun T."/>
            <person name="Guo L."/>
            <person name="Liang H."/>
            <person name="Lu P."/>
            <person name="Wu Y."/>
            <person name="Zhang Z."/>
            <person name="Ro D.K."/>
            <person name="Shang Y."/>
            <person name="Huang S."/>
            <person name="Yan J."/>
        </authorList>
    </citation>
    <scope>NUCLEOTIDE SEQUENCE [LARGE SCALE GENOMIC DNA]</scope>
    <source>
        <strain evidence="1">Ta-2019</strain>
    </source>
</reference>
<comment type="caution">
    <text evidence="1">The sequence shown here is derived from an EMBL/GenBank/DDBJ whole genome shotgun (WGS) entry which is preliminary data.</text>
</comment>
<dbReference type="EMBL" id="JAHRHJ020000005">
    <property type="protein sequence ID" value="KAH9315293.1"/>
    <property type="molecule type" value="Genomic_DNA"/>
</dbReference>
<evidence type="ECO:0000313" key="2">
    <source>
        <dbReference type="Proteomes" id="UP000824469"/>
    </source>
</evidence>
<sequence length="111" mass="12739">PQVNSTVCPKAKWSPVMWEAGFDPLTSPFQTEQPHQPAYIGSCDKDKGYKPYIQNLQVPKGYKSQTEPSPQDTQFHSSFLELEKVSQDLTAEMDLYWFFQLSMMLALLDTM</sequence>